<dbReference type="PANTHER" id="PTHR33693">
    <property type="entry name" value="TYPE-5 URACIL-DNA GLYCOSYLASE"/>
    <property type="match status" value="1"/>
</dbReference>
<feature type="domain" description="Uracil-DNA glycosylase-like" evidence="8">
    <location>
        <begin position="26"/>
        <end position="173"/>
    </location>
</feature>
<dbReference type="InterPro" id="IPR005122">
    <property type="entry name" value="Uracil-DNA_glycosylase-like"/>
</dbReference>
<dbReference type="GO" id="GO:0097506">
    <property type="term" value="F:deaminated base DNA N-glycosylase activity"/>
    <property type="evidence" value="ECO:0007669"/>
    <property type="project" value="UniProtKB-ARBA"/>
</dbReference>
<dbReference type="AlphaFoldDB" id="A0A1H8SSR4"/>
<evidence type="ECO:0000256" key="3">
    <source>
        <dbReference type="ARBA" id="ARBA00022763"/>
    </source>
</evidence>
<dbReference type="PANTHER" id="PTHR33693:SF1">
    <property type="entry name" value="TYPE-4 URACIL-DNA GLYCOSYLASE"/>
    <property type="match status" value="1"/>
</dbReference>
<dbReference type="SMART" id="SM00987">
    <property type="entry name" value="UreE_C"/>
    <property type="match status" value="1"/>
</dbReference>
<dbReference type="SUPFAM" id="SSF52141">
    <property type="entry name" value="Uracil-DNA glycosylase-like"/>
    <property type="match status" value="1"/>
</dbReference>
<evidence type="ECO:0000259" key="8">
    <source>
        <dbReference type="SMART" id="SM00986"/>
    </source>
</evidence>
<dbReference type="Gene3D" id="3.40.470.10">
    <property type="entry name" value="Uracil-DNA glycosylase-like domain"/>
    <property type="match status" value="1"/>
</dbReference>
<dbReference type="RefSeq" id="WP_245753992.1">
    <property type="nucleotide sequence ID" value="NZ_FOEG01000003.1"/>
</dbReference>
<dbReference type="SMART" id="SM00986">
    <property type="entry name" value="UDG"/>
    <property type="match status" value="1"/>
</dbReference>
<keyword evidence="6" id="KW-0411">Iron-sulfur</keyword>
<evidence type="ECO:0000256" key="1">
    <source>
        <dbReference type="ARBA" id="ARBA00022485"/>
    </source>
</evidence>
<evidence type="ECO:0000256" key="6">
    <source>
        <dbReference type="ARBA" id="ARBA00023014"/>
    </source>
</evidence>
<evidence type="ECO:0000256" key="7">
    <source>
        <dbReference type="ARBA" id="ARBA00023204"/>
    </source>
</evidence>
<dbReference type="STRING" id="406100.SAMN04488052_103191"/>
<keyword evidence="1" id="KW-0004">4Fe-4S</keyword>
<protein>
    <submittedName>
        <fullName evidence="9">DNA polymerase</fullName>
    </submittedName>
</protein>
<dbReference type="GO" id="GO:0051539">
    <property type="term" value="F:4 iron, 4 sulfur cluster binding"/>
    <property type="evidence" value="ECO:0007669"/>
    <property type="project" value="UniProtKB-KW"/>
</dbReference>
<accession>A0A1H8SSR4</accession>
<dbReference type="EMBL" id="FOEG01000003">
    <property type="protein sequence ID" value="SEO81999.1"/>
    <property type="molecule type" value="Genomic_DNA"/>
</dbReference>
<dbReference type="GO" id="GO:0006281">
    <property type="term" value="P:DNA repair"/>
    <property type="evidence" value="ECO:0007669"/>
    <property type="project" value="UniProtKB-KW"/>
</dbReference>
<dbReference type="Proteomes" id="UP000199657">
    <property type="component" value="Unassembled WGS sequence"/>
</dbReference>
<keyword evidence="7" id="KW-0234">DNA repair</keyword>
<evidence type="ECO:0000256" key="2">
    <source>
        <dbReference type="ARBA" id="ARBA00022723"/>
    </source>
</evidence>
<evidence type="ECO:0000256" key="5">
    <source>
        <dbReference type="ARBA" id="ARBA00023004"/>
    </source>
</evidence>
<gene>
    <name evidence="9" type="ORF">SAMN04488052_103191</name>
</gene>
<dbReference type="CDD" id="cd10030">
    <property type="entry name" value="UDG-F4_TTUDGA_SPO1dp_like"/>
    <property type="match status" value="1"/>
</dbReference>
<dbReference type="Pfam" id="PF03167">
    <property type="entry name" value="UDG"/>
    <property type="match status" value="1"/>
</dbReference>
<dbReference type="GO" id="GO:0046872">
    <property type="term" value="F:metal ion binding"/>
    <property type="evidence" value="ECO:0007669"/>
    <property type="project" value="UniProtKB-KW"/>
</dbReference>
<sequence>MAPMTGTSPEHCTACGLCETRTQVVLPDGPAHGLLAVGEAPGHQEDVTGVGFAGSAGRTLDRVLAEHGLGRDAYARTNIVRCRPPDNRRPRRAEIDACSPWLTDTLRTFTPGVLLAVGHTATKHLLPHWKDNHLGRIRALLAQQPSADALPCYQGVPVVPMPHTSGLSWNQKQPDGTPVSHLGRSAVALAVTLASRSGR</sequence>
<name>A0A1H8SSR4_9GAMM</name>
<dbReference type="InterPro" id="IPR051536">
    <property type="entry name" value="UDG_Type-4/5"/>
</dbReference>
<keyword evidence="5" id="KW-0408">Iron</keyword>
<reference evidence="9 10" key="1">
    <citation type="submission" date="2016-10" db="EMBL/GenBank/DDBJ databases">
        <authorList>
            <person name="de Groot N.N."/>
        </authorList>
    </citation>
    <scope>NUCLEOTIDE SEQUENCE [LARGE SCALE GENOMIC DNA]</scope>
    <source>
        <strain evidence="9 10">CGMCC 1.6291</strain>
    </source>
</reference>
<organism evidence="9 10">
    <name type="scientific">Aquisalimonas asiatica</name>
    <dbReference type="NCBI Taxonomy" id="406100"/>
    <lineage>
        <taxon>Bacteria</taxon>
        <taxon>Pseudomonadati</taxon>
        <taxon>Pseudomonadota</taxon>
        <taxon>Gammaproteobacteria</taxon>
        <taxon>Chromatiales</taxon>
        <taxon>Ectothiorhodospiraceae</taxon>
        <taxon>Aquisalimonas</taxon>
    </lineage>
</organism>
<evidence type="ECO:0000313" key="10">
    <source>
        <dbReference type="Proteomes" id="UP000199657"/>
    </source>
</evidence>
<keyword evidence="4" id="KW-0378">Hydrolase</keyword>
<proteinExistence type="predicted"/>
<evidence type="ECO:0000256" key="4">
    <source>
        <dbReference type="ARBA" id="ARBA00022801"/>
    </source>
</evidence>
<keyword evidence="3" id="KW-0227">DNA damage</keyword>
<keyword evidence="2" id="KW-0479">Metal-binding</keyword>
<evidence type="ECO:0000313" key="9">
    <source>
        <dbReference type="EMBL" id="SEO81999.1"/>
    </source>
</evidence>
<keyword evidence="10" id="KW-1185">Reference proteome</keyword>
<dbReference type="InterPro" id="IPR036895">
    <property type="entry name" value="Uracil-DNA_glycosylase-like_sf"/>
</dbReference>